<keyword evidence="2" id="KW-1185">Reference proteome</keyword>
<dbReference type="AlphaFoldDB" id="A0AAE0Y5X1"/>
<accession>A0AAE0Y5X1</accession>
<dbReference type="EMBL" id="JAWDGP010006953">
    <property type="protein sequence ID" value="KAK3732574.1"/>
    <property type="molecule type" value="Genomic_DNA"/>
</dbReference>
<gene>
    <name evidence="1" type="ORF">RRG08_062777</name>
</gene>
<comment type="caution">
    <text evidence="1">The sequence shown here is derived from an EMBL/GenBank/DDBJ whole genome shotgun (WGS) entry which is preliminary data.</text>
</comment>
<reference evidence="1" key="1">
    <citation type="journal article" date="2023" name="G3 (Bethesda)">
        <title>A reference genome for the long-term kleptoplast-retaining sea slug Elysia crispata morphotype clarki.</title>
        <authorList>
            <person name="Eastman K.E."/>
            <person name="Pendleton A.L."/>
            <person name="Shaikh M.A."/>
            <person name="Suttiyut T."/>
            <person name="Ogas R."/>
            <person name="Tomko P."/>
            <person name="Gavelis G."/>
            <person name="Widhalm J.R."/>
            <person name="Wisecaver J.H."/>
        </authorList>
    </citation>
    <scope>NUCLEOTIDE SEQUENCE</scope>
    <source>
        <strain evidence="1">ECLA1</strain>
    </source>
</reference>
<evidence type="ECO:0000313" key="1">
    <source>
        <dbReference type="EMBL" id="KAK3732574.1"/>
    </source>
</evidence>
<proteinExistence type="predicted"/>
<organism evidence="1 2">
    <name type="scientific">Elysia crispata</name>
    <name type="common">lettuce slug</name>
    <dbReference type="NCBI Taxonomy" id="231223"/>
    <lineage>
        <taxon>Eukaryota</taxon>
        <taxon>Metazoa</taxon>
        <taxon>Spiralia</taxon>
        <taxon>Lophotrochozoa</taxon>
        <taxon>Mollusca</taxon>
        <taxon>Gastropoda</taxon>
        <taxon>Heterobranchia</taxon>
        <taxon>Euthyneura</taxon>
        <taxon>Panpulmonata</taxon>
        <taxon>Sacoglossa</taxon>
        <taxon>Placobranchoidea</taxon>
        <taxon>Plakobranchidae</taxon>
        <taxon>Elysia</taxon>
    </lineage>
</organism>
<name>A0AAE0Y5X1_9GAST</name>
<dbReference type="Proteomes" id="UP001283361">
    <property type="component" value="Unassembled WGS sequence"/>
</dbReference>
<sequence length="71" mass="7443">MTGGPSRIEQGQACRVFGGSAPAVPVSHRVVWLAVARSSAWRTESGYGPAIILPASRACLADVNLTQYAKT</sequence>
<protein>
    <submittedName>
        <fullName evidence="1">Uncharacterized protein</fullName>
    </submittedName>
</protein>
<evidence type="ECO:0000313" key="2">
    <source>
        <dbReference type="Proteomes" id="UP001283361"/>
    </source>
</evidence>